<organism evidence="2 3">
    <name type="scientific">Micavibrio aeruginosavorus EPB</name>
    <dbReference type="NCBI Taxonomy" id="349215"/>
    <lineage>
        <taxon>Bacteria</taxon>
        <taxon>Pseudomonadati</taxon>
        <taxon>Bdellovibrionota</taxon>
        <taxon>Bdellovibrionia</taxon>
        <taxon>Bdellovibrionales</taxon>
        <taxon>Pseudobdellovibrionaceae</taxon>
        <taxon>Micavibrio</taxon>
    </lineage>
</organism>
<feature type="region of interest" description="Disordered" evidence="1">
    <location>
        <begin position="111"/>
        <end position="133"/>
    </location>
</feature>
<gene>
    <name evidence="2" type="ORF">A11S_1177</name>
</gene>
<evidence type="ECO:0000256" key="1">
    <source>
        <dbReference type="SAM" id="MobiDB-lite"/>
    </source>
</evidence>
<reference evidence="2 3" key="1">
    <citation type="journal article" date="2013" name="ISME J.">
        <title>By their genes ye shall know them: genomic signatures of predatory bacteria.</title>
        <authorList>
            <person name="Pasternak Z."/>
            <person name="Pietrokovski S."/>
            <person name="Rotem O."/>
            <person name="Gophna U."/>
            <person name="Lurie-Weinberger M.N."/>
            <person name="Jurkevitch E."/>
        </authorList>
    </citation>
    <scope>NUCLEOTIDE SEQUENCE [LARGE SCALE GENOMIC DNA]</scope>
    <source>
        <strain evidence="2">EPB</strain>
    </source>
</reference>
<dbReference type="HOGENOM" id="CLU_1487417_0_0_5"/>
<accession>M4VIZ0</accession>
<evidence type="ECO:0000313" key="3">
    <source>
        <dbReference type="Proteomes" id="UP000011932"/>
    </source>
</evidence>
<sequence length="181" mass="20879">MVGNAQSQRGLRLCQLSRIDGRVQLDQGLADRYRLAFVKRNFTDTPGQFGTEDYRFIRDQCANSFNCPIDRPDGWGLCLHGNGLHSPIASSHRALLRLGNIFIYKIGRRNSRHQQNRNNSKNSLFCRHQTSGSKNVKRETYKTRLAVRHTQALRQSFITRNRKIKQCLIRKRSVIAIKSPV</sequence>
<dbReference type="KEGG" id="man:A11S_1177"/>
<dbReference type="AlphaFoldDB" id="M4VIZ0"/>
<dbReference type="STRING" id="349215.A11S_1177"/>
<dbReference type="EMBL" id="CP003538">
    <property type="protein sequence ID" value="AGH97991.1"/>
    <property type="molecule type" value="Genomic_DNA"/>
</dbReference>
<dbReference type="Proteomes" id="UP000011932">
    <property type="component" value="Chromosome"/>
</dbReference>
<evidence type="ECO:0000313" key="2">
    <source>
        <dbReference type="EMBL" id="AGH97991.1"/>
    </source>
</evidence>
<name>M4VIZ0_9BACT</name>
<proteinExistence type="predicted"/>
<protein>
    <submittedName>
        <fullName evidence="2">Uncharacterized protein</fullName>
    </submittedName>
</protein>